<reference evidence="9" key="1">
    <citation type="submission" date="2020-02" db="EMBL/GenBank/DDBJ databases">
        <authorList>
            <person name="Meier V. D."/>
        </authorList>
    </citation>
    <scope>NUCLEOTIDE SEQUENCE</scope>
    <source>
        <strain evidence="9">AVDCRST_MAG88</strain>
    </source>
</reference>
<sequence>MRQSRFTPVSLVSLLLLLAPLAACGAPAAANKPGKPSEIRLDYAYYNPSSLVLRRFGWLEEEFKADGVSVTWTLSAGSNKANEFLRAEAVDFGSTAGSAALLARANGSPIRAVYIYSKPEWAALVVRKDSSIADPRQLKGKKVAATKGTDPYFFLLRTLREAGLAATDVEVVNLQHADGKVALERGQVDAWAGLDPHMAQTELEQGSKRIYLNK</sequence>
<evidence type="ECO:0000259" key="8">
    <source>
        <dbReference type="Pfam" id="PF09084"/>
    </source>
</evidence>
<dbReference type="GO" id="GO:0042597">
    <property type="term" value="C:periplasmic space"/>
    <property type="evidence" value="ECO:0007669"/>
    <property type="project" value="UniProtKB-SubCell"/>
</dbReference>
<dbReference type="GO" id="GO:0016020">
    <property type="term" value="C:membrane"/>
    <property type="evidence" value="ECO:0007669"/>
    <property type="project" value="InterPro"/>
</dbReference>
<dbReference type="InterPro" id="IPR015168">
    <property type="entry name" value="SsuA/THI5"/>
</dbReference>
<protein>
    <recommendedName>
        <fullName evidence="6">Putative aliphatic sulfonates-binding protein</fullName>
    </recommendedName>
</protein>
<evidence type="ECO:0000256" key="7">
    <source>
        <dbReference type="SAM" id="SignalP"/>
    </source>
</evidence>
<dbReference type="PANTHER" id="PTHR30024:SF21">
    <property type="entry name" value="ABC TRANSPORTER SUBSTRATE-BINDING PROTEIN"/>
    <property type="match status" value="1"/>
</dbReference>
<proteinExistence type="inferred from homology"/>
<comment type="function">
    <text evidence="5">Part of a binding-protein-dependent transport system for aliphatic sulfonates. Putative binding protein.</text>
</comment>
<feature type="signal peptide" evidence="7">
    <location>
        <begin position="1"/>
        <end position="25"/>
    </location>
</feature>
<dbReference type="Gene3D" id="3.40.190.10">
    <property type="entry name" value="Periplasmic binding protein-like II"/>
    <property type="match status" value="2"/>
</dbReference>
<dbReference type="InterPro" id="IPR010067">
    <property type="entry name" value="ABC_SsuA_sub-bd"/>
</dbReference>
<evidence type="ECO:0000256" key="5">
    <source>
        <dbReference type="ARBA" id="ARBA00055538"/>
    </source>
</evidence>
<evidence type="ECO:0000256" key="1">
    <source>
        <dbReference type="ARBA" id="ARBA00004418"/>
    </source>
</evidence>
<dbReference type="NCBIfam" id="TIGR01728">
    <property type="entry name" value="SsuA_fam"/>
    <property type="match status" value="1"/>
</dbReference>
<dbReference type="Pfam" id="PF09084">
    <property type="entry name" value="NMT1"/>
    <property type="match status" value="1"/>
</dbReference>
<comment type="subcellular location">
    <subcellularLocation>
        <location evidence="1">Periplasm</location>
    </subcellularLocation>
</comment>
<dbReference type="EMBL" id="CADCWM010001103">
    <property type="protein sequence ID" value="CAA9588382.1"/>
    <property type="molecule type" value="Genomic_DNA"/>
</dbReference>
<dbReference type="PANTHER" id="PTHR30024">
    <property type="entry name" value="ALIPHATIC SULFONATES-BINDING PROTEIN-RELATED"/>
    <property type="match status" value="1"/>
</dbReference>
<organism evidence="9">
    <name type="scientific">uncultured Thermomicrobiales bacterium</name>
    <dbReference type="NCBI Taxonomy" id="1645740"/>
    <lineage>
        <taxon>Bacteria</taxon>
        <taxon>Pseudomonadati</taxon>
        <taxon>Thermomicrobiota</taxon>
        <taxon>Thermomicrobia</taxon>
        <taxon>Thermomicrobiales</taxon>
        <taxon>environmental samples</taxon>
    </lineage>
</organism>
<evidence type="ECO:0000256" key="2">
    <source>
        <dbReference type="ARBA" id="ARBA00010742"/>
    </source>
</evidence>
<feature type="domain" description="SsuA/THI5-like" evidence="8">
    <location>
        <begin position="63"/>
        <end position="205"/>
    </location>
</feature>
<evidence type="ECO:0000256" key="3">
    <source>
        <dbReference type="ARBA" id="ARBA00022448"/>
    </source>
</evidence>
<dbReference type="GO" id="GO:0042626">
    <property type="term" value="F:ATPase-coupled transmembrane transporter activity"/>
    <property type="evidence" value="ECO:0007669"/>
    <property type="project" value="InterPro"/>
</dbReference>
<evidence type="ECO:0000256" key="4">
    <source>
        <dbReference type="ARBA" id="ARBA00022729"/>
    </source>
</evidence>
<dbReference type="FunFam" id="3.40.190.10:FF:000050">
    <property type="entry name" value="Sulfonate ABC transporter substrate-binding protein"/>
    <property type="match status" value="1"/>
</dbReference>
<dbReference type="AlphaFoldDB" id="A0A6J4VX02"/>
<evidence type="ECO:0000313" key="9">
    <source>
        <dbReference type="EMBL" id="CAA9588382.1"/>
    </source>
</evidence>
<evidence type="ECO:0000256" key="6">
    <source>
        <dbReference type="ARBA" id="ARBA00070228"/>
    </source>
</evidence>
<gene>
    <name evidence="9" type="ORF">AVDCRST_MAG88-4378</name>
</gene>
<feature type="non-terminal residue" evidence="9">
    <location>
        <position position="214"/>
    </location>
</feature>
<name>A0A6J4VX02_9BACT</name>
<dbReference type="SUPFAM" id="SSF53850">
    <property type="entry name" value="Periplasmic binding protein-like II"/>
    <property type="match status" value="1"/>
</dbReference>
<feature type="chain" id="PRO_5026893522" description="Putative aliphatic sulfonates-binding protein" evidence="7">
    <location>
        <begin position="26"/>
        <end position="214"/>
    </location>
</feature>
<accession>A0A6J4VX02</accession>
<comment type="similarity">
    <text evidence="2">Belongs to the bacterial solute-binding protein SsuA/TauA family.</text>
</comment>
<keyword evidence="4 7" id="KW-0732">Signal</keyword>
<keyword evidence="3" id="KW-0813">Transport</keyword>